<evidence type="ECO:0000256" key="1">
    <source>
        <dbReference type="SAM" id="Phobius"/>
    </source>
</evidence>
<organism evidence="2">
    <name type="scientific">Diabrotica virgifera virgifera</name>
    <name type="common">western corn rootworm</name>
    <dbReference type="NCBI Taxonomy" id="50390"/>
    <lineage>
        <taxon>Eukaryota</taxon>
        <taxon>Metazoa</taxon>
        <taxon>Ecdysozoa</taxon>
        <taxon>Arthropoda</taxon>
        <taxon>Hexapoda</taxon>
        <taxon>Insecta</taxon>
        <taxon>Pterygota</taxon>
        <taxon>Neoptera</taxon>
        <taxon>Endopterygota</taxon>
        <taxon>Coleoptera</taxon>
        <taxon>Polyphaga</taxon>
        <taxon>Cucujiformia</taxon>
        <taxon>Chrysomeloidea</taxon>
        <taxon>Chrysomelidae</taxon>
        <taxon>Galerucinae</taxon>
        <taxon>Diabroticina</taxon>
        <taxon>Diabroticites</taxon>
        <taxon>Diabrotica</taxon>
    </lineage>
</organism>
<keyword evidence="1" id="KW-1133">Transmembrane helix</keyword>
<evidence type="ECO:0000313" key="2">
    <source>
        <dbReference type="RefSeq" id="XP_028151876.1"/>
    </source>
</evidence>
<accession>A0A6P7GPP5</accession>
<dbReference type="RefSeq" id="XP_028151876.1">
    <property type="nucleotide sequence ID" value="XM_028296075.1"/>
</dbReference>
<dbReference type="InParanoid" id="A0A6P7GPP5"/>
<feature type="transmembrane region" description="Helical" evidence="1">
    <location>
        <begin position="34"/>
        <end position="52"/>
    </location>
</feature>
<keyword evidence="1" id="KW-0472">Membrane</keyword>
<keyword evidence="1" id="KW-0812">Transmembrane</keyword>
<proteinExistence type="predicted"/>
<protein>
    <submittedName>
        <fullName evidence="2">Uncharacterized protein LOC114345257</fullName>
    </submittedName>
</protein>
<dbReference type="FunCoup" id="A0A6P7GPP5">
    <property type="interactions" value="4"/>
</dbReference>
<gene>
    <name evidence="2" type="primary">LOC114345257</name>
</gene>
<reference evidence="2" key="1">
    <citation type="submission" date="2025-08" db="UniProtKB">
        <authorList>
            <consortium name="RefSeq"/>
        </authorList>
    </citation>
    <scope>IDENTIFICATION</scope>
    <source>
        <tissue evidence="2">Whole insect</tissue>
    </source>
</reference>
<name>A0A6P7GPP5_DIAVI</name>
<dbReference type="AlphaFoldDB" id="A0A6P7GPP5"/>
<sequence>MSLFRFNWLRRFVRRNTHEIPENRAALWKQRLSVVYAVIAWNAFGFVGYMIYKGKADWANYYGLKTEEEMNMSPGHQWVKTLNLQGAEVYRIKGFSLQKVEEKETMEKNENNSKV</sequence>